<dbReference type="InterPro" id="IPR014756">
    <property type="entry name" value="Ig_E-set"/>
</dbReference>
<dbReference type="SUPFAM" id="SSF81296">
    <property type="entry name" value="E set domains"/>
    <property type="match status" value="3"/>
</dbReference>
<dbReference type="Proteomes" id="UP001501676">
    <property type="component" value="Unassembled WGS sequence"/>
</dbReference>
<dbReference type="CDD" id="cd02619">
    <property type="entry name" value="Peptidase_C1"/>
    <property type="match status" value="1"/>
</dbReference>
<sequence>MRTFTRPLTALAGSAIALAVAITAVAPAATAAAATPPTAAPRLVTTSPAPVVGGYVPSNNVVTAASRLGKIKSDATLPASVDLRADAPPVGNQGRVGSCVAWSIGYSIMGYYADVDGGTGAPYAPLYLYLRAVKSAPGPSTGLVPEHALNEAQKYGVDTQSDYFQGTVDYRVRPTAAEIANAVNYKISGWKTLWSGVGNQGAVGQLAIERALAAGDPVAIGMPVFLDFQLLKGSATYNTLTGSNLGLHMVAAYGYDSEGLWIRNSWSTSWGANGDAKLSWAFVRKLVNAAFTVNGITTAPNPVVPAPTVVSLSATTGSTVGGDTVTIAGTGLDRATSVKFGNTSATFTTTKYDGATRLVATVPAGLAGTVGVTVTTPSGASTVSSTTKFKYVAPRPTVTALSASSSVIFGGSTVTLTGTALTGTKSVKVGSATAKFTVTSDTSLTFVVPKTSRAGTGRVVVTTAGGSSLPSGSDVFTHVNPPAPVVTALSVKSGKATLVTPTVVTGTDLFGATAVTVDGKRVSFTTLSGTQLRVLVPKHAVGTANIQVTTPGGSSVTGQTSTFSWVA</sequence>
<dbReference type="EMBL" id="BAAAYN010000094">
    <property type="protein sequence ID" value="GAA3398714.1"/>
    <property type="molecule type" value="Genomic_DNA"/>
</dbReference>
<dbReference type="InterPro" id="IPR000668">
    <property type="entry name" value="Peptidase_C1A_C"/>
</dbReference>
<dbReference type="RefSeq" id="WP_345733847.1">
    <property type="nucleotide sequence ID" value="NZ_BAAAYN010000094.1"/>
</dbReference>
<proteinExistence type="predicted"/>
<accession>A0ABP6TDV1</accession>
<dbReference type="Pfam" id="PF00112">
    <property type="entry name" value="Peptidase_C1"/>
    <property type="match status" value="1"/>
</dbReference>
<feature type="domain" description="IPT/TIG" evidence="2">
    <location>
        <begin position="395"/>
        <end position="479"/>
    </location>
</feature>
<feature type="domain" description="IPT/TIG" evidence="2">
    <location>
        <begin position="306"/>
        <end position="392"/>
    </location>
</feature>
<dbReference type="SMART" id="SM00429">
    <property type="entry name" value="IPT"/>
    <property type="match status" value="2"/>
</dbReference>
<evidence type="ECO:0000259" key="3">
    <source>
        <dbReference type="SMART" id="SM00645"/>
    </source>
</evidence>
<dbReference type="SUPFAM" id="SSF54001">
    <property type="entry name" value="Cysteine proteinases"/>
    <property type="match status" value="1"/>
</dbReference>
<dbReference type="InterPro" id="IPR013783">
    <property type="entry name" value="Ig-like_fold"/>
</dbReference>
<feature type="signal peptide" evidence="1">
    <location>
        <begin position="1"/>
        <end position="28"/>
    </location>
</feature>
<keyword evidence="5" id="KW-1185">Reference proteome</keyword>
<feature type="chain" id="PRO_5046534218" description="IPT/TIG domain-containing protein" evidence="1">
    <location>
        <begin position="29"/>
        <end position="567"/>
    </location>
</feature>
<reference evidence="5" key="1">
    <citation type="journal article" date="2019" name="Int. J. Syst. Evol. Microbiol.">
        <title>The Global Catalogue of Microorganisms (GCM) 10K type strain sequencing project: providing services to taxonomists for standard genome sequencing and annotation.</title>
        <authorList>
            <consortium name="The Broad Institute Genomics Platform"/>
            <consortium name="The Broad Institute Genome Sequencing Center for Infectious Disease"/>
            <person name="Wu L."/>
            <person name="Ma J."/>
        </authorList>
    </citation>
    <scope>NUCLEOTIDE SEQUENCE [LARGE SCALE GENOMIC DNA]</scope>
    <source>
        <strain evidence="5">JCM 9458</strain>
    </source>
</reference>
<protein>
    <recommendedName>
        <fullName evidence="6">IPT/TIG domain-containing protein</fullName>
    </recommendedName>
</protein>
<dbReference type="Gene3D" id="2.60.40.10">
    <property type="entry name" value="Immunoglobulins"/>
    <property type="match status" value="3"/>
</dbReference>
<dbReference type="Pfam" id="PF01833">
    <property type="entry name" value="TIG"/>
    <property type="match status" value="3"/>
</dbReference>
<dbReference type="InterPro" id="IPR038765">
    <property type="entry name" value="Papain-like_cys_pep_sf"/>
</dbReference>
<organism evidence="4 5">
    <name type="scientific">Cryptosporangium minutisporangium</name>
    <dbReference type="NCBI Taxonomy" id="113569"/>
    <lineage>
        <taxon>Bacteria</taxon>
        <taxon>Bacillati</taxon>
        <taxon>Actinomycetota</taxon>
        <taxon>Actinomycetes</taxon>
        <taxon>Cryptosporangiales</taxon>
        <taxon>Cryptosporangiaceae</taxon>
        <taxon>Cryptosporangium</taxon>
    </lineage>
</organism>
<keyword evidence="1" id="KW-0732">Signal</keyword>
<feature type="domain" description="Peptidase C1A papain C-terminal" evidence="3">
    <location>
        <begin position="77"/>
        <end position="291"/>
    </location>
</feature>
<gene>
    <name evidence="4" type="ORF">GCM10020369_82910</name>
</gene>
<evidence type="ECO:0000256" key="1">
    <source>
        <dbReference type="SAM" id="SignalP"/>
    </source>
</evidence>
<evidence type="ECO:0000313" key="4">
    <source>
        <dbReference type="EMBL" id="GAA3398714.1"/>
    </source>
</evidence>
<dbReference type="InterPro" id="IPR002909">
    <property type="entry name" value="IPT_dom"/>
</dbReference>
<evidence type="ECO:0008006" key="6">
    <source>
        <dbReference type="Google" id="ProtNLM"/>
    </source>
</evidence>
<comment type="caution">
    <text evidence="4">The sequence shown here is derived from an EMBL/GenBank/DDBJ whole genome shotgun (WGS) entry which is preliminary data.</text>
</comment>
<evidence type="ECO:0000259" key="2">
    <source>
        <dbReference type="SMART" id="SM00429"/>
    </source>
</evidence>
<evidence type="ECO:0000313" key="5">
    <source>
        <dbReference type="Proteomes" id="UP001501676"/>
    </source>
</evidence>
<dbReference type="SMART" id="SM00645">
    <property type="entry name" value="Pept_C1"/>
    <property type="match status" value="1"/>
</dbReference>
<dbReference type="Gene3D" id="3.90.70.10">
    <property type="entry name" value="Cysteine proteinases"/>
    <property type="match status" value="1"/>
</dbReference>
<dbReference type="CDD" id="cd00102">
    <property type="entry name" value="IPT"/>
    <property type="match status" value="1"/>
</dbReference>
<name>A0ABP6TDV1_9ACTN</name>